<sequence length="98" mass="10925">MLLPILLVQTLKDQLTLNRKGFRSLFEAGLDAGFAIAFGLERLPLSQQRRSRRSESKGQRVIFEGYYASLLIVEFRVGLGIAGLEPATIRLKAQCSTN</sequence>
<protein>
    <submittedName>
        <fullName evidence="1">Uncharacterized protein</fullName>
    </submittedName>
</protein>
<evidence type="ECO:0000313" key="1">
    <source>
        <dbReference type="EMBL" id="GAA0178513.1"/>
    </source>
</evidence>
<gene>
    <name evidence="1" type="ORF">LIER_29850</name>
</gene>
<dbReference type="Proteomes" id="UP001454036">
    <property type="component" value="Unassembled WGS sequence"/>
</dbReference>
<accession>A0AAV3RNV0</accession>
<comment type="caution">
    <text evidence="1">The sequence shown here is derived from an EMBL/GenBank/DDBJ whole genome shotgun (WGS) entry which is preliminary data.</text>
</comment>
<reference evidence="1 2" key="1">
    <citation type="submission" date="2024-01" db="EMBL/GenBank/DDBJ databases">
        <title>The complete chloroplast genome sequence of Lithospermum erythrorhizon: insights into the phylogenetic relationship among Boraginaceae species and the maternal lineages of purple gromwells.</title>
        <authorList>
            <person name="Okada T."/>
            <person name="Watanabe K."/>
        </authorList>
    </citation>
    <scope>NUCLEOTIDE SEQUENCE [LARGE SCALE GENOMIC DNA]</scope>
</reference>
<proteinExistence type="predicted"/>
<dbReference type="AlphaFoldDB" id="A0AAV3RNV0"/>
<dbReference type="EMBL" id="BAABME010010420">
    <property type="protein sequence ID" value="GAA0178513.1"/>
    <property type="molecule type" value="Genomic_DNA"/>
</dbReference>
<name>A0AAV3RNV0_LITER</name>
<organism evidence="1 2">
    <name type="scientific">Lithospermum erythrorhizon</name>
    <name type="common">Purple gromwell</name>
    <name type="synonym">Lithospermum officinale var. erythrorhizon</name>
    <dbReference type="NCBI Taxonomy" id="34254"/>
    <lineage>
        <taxon>Eukaryota</taxon>
        <taxon>Viridiplantae</taxon>
        <taxon>Streptophyta</taxon>
        <taxon>Embryophyta</taxon>
        <taxon>Tracheophyta</taxon>
        <taxon>Spermatophyta</taxon>
        <taxon>Magnoliopsida</taxon>
        <taxon>eudicotyledons</taxon>
        <taxon>Gunneridae</taxon>
        <taxon>Pentapetalae</taxon>
        <taxon>asterids</taxon>
        <taxon>lamiids</taxon>
        <taxon>Boraginales</taxon>
        <taxon>Boraginaceae</taxon>
        <taxon>Boraginoideae</taxon>
        <taxon>Lithospermeae</taxon>
        <taxon>Lithospermum</taxon>
    </lineage>
</organism>
<keyword evidence="2" id="KW-1185">Reference proteome</keyword>
<evidence type="ECO:0000313" key="2">
    <source>
        <dbReference type="Proteomes" id="UP001454036"/>
    </source>
</evidence>